<reference evidence="1 2" key="1">
    <citation type="submission" date="2019-03" db="EMBL/GenBank/DDBJ databases">
        <title>Sequencing the genomes of 1000 actinobacteria strains.</title>
        <authorList>
            <person name="Klenk H.-P."/>
        </authorList>
    </citation>
    <scope>NUCLEOTIDE SEQUENCE [LARGE SCALE GENOMIC DNA]</scope>
    <source>
        <strain evidence="1 2">DSM 18936</strain>
    </source>
</reference>
<sequence>MPCTARFITRIITAGDVPAVTPCGARRAAPVHSNLIFTAIHPV</sequence>
<keyword evidence="2" id="KW-1185">Reference proteome</keyword>
<evidence type="ECO:0000313" key="2">
    <source>
        <dbReference type="Proteomes" id="UP000294558"/>
    </source>
</evidence>
<evidence type="ECO:0000313" key="1">
    <source>
        <dbReference type="EMBL" id="TDT15068.1"/>
    </source>
</evidence>
<gene>
    <name evidence="1" type="ORF">BDK89_0628</name>
</gene>
<organism evidence="1 2">
    <name type="scientific">Ilumatobacter fluminis</name>
    <dbReference type="NCBI Taxonomy" id="467091"/>
    <lineage>
        <taxon>Bacteria</taxon>
        <taxon>Bacillati</taxon>
        <taxon>Actinomycetota</taxon>
        <taxon>Acidimicrobiia</taxon>
        <taxon>Acidimicrobiales</taxon>
        <taxon>Ilumatobacteraceae</taxon>
        <taxon>Ilumatobacter</taxon>
    </lineage>
</organism>
<name>A0A4V3EIM5_9ACTN</name>
<accession>A0A4V3EIM5</accession>
<proteinExistence type="predicted"/>
<dbReference type="Proteomes" id="UP000294558">
    <property type="component" value="Unassembled WGS sequence"/>
</dbReference>
<dbReference type="EMBL" id="SOAU01000001">
    <property type="protein sequence ID" value="TDT15068.1"/>
    <property type="molecule type" value="Genomic_DNA"/>
</dbReference>
<dbReference type="AlphaFoldDB" id="A0A4V3EIM5"/>
<comment type="caution">
    <text evidence="1">The sequence shown here is derived from an EMBL/GenBank/DDBJ whole genome shotgun (WGS) entry which is preliminary data.</text>
</comment>
<protein>
    <submittedName>
        <fullName evidence="1">Uncharacterized protein</fullName>
    </submittedName>
</protein>